<gene>
    <name evidence="1" type="ORF">DAMNIGENAA_20340</name>
</gene>
<dbReference type="SUPFAM" id="SSF46689">
    <property type="entry name" value="Homeodomain-like"/>
    <property type="match status" value="1"/>
</dbReference>
<dbReference type="Proteomes" id="UP001144372">
    <property type="component" value="Unassembled WGS sequence"/>
</dbReference>
<evidence type="ECO:0000313" key="2">
    <source>
        <dbReference type="Proteomes" id="UP001144372"/>
    </source>
</evidence>
<dbReference type="EMBL" id="BSDR01000001">
    <property type="protein sequence ID" value="GLI34601.1"/>
    <property type="molecule type" value="Genomic_DNA"/>
</dbReference>
<sequence length="75" mass="8819">MLRARIILKAASDLRNEHIAQRLGTSRRAVKLWRKRWSQAKEALTEAERKDDEKEQCRAFFKIRRISNLIDPATG</sequence>
<dbReference type="Pfam" id="PF13384">
    <property type="entry name" value="HTH_23"/>
    <property type="match status" value="1"/>
</dbReference>
<accession>A0A9W6D6I8</accession>
<keyword evidence="2" id="KW-1185">Reference proteome</keyword>
<dbReference type="AlphaFoldDB" id="A0A9W6D6I8"/>
<name>A0A9W6D6I8_9BACT</name>
<proteinExistence type="predicted"/>
<protein>
    <submittedName>
        <fullName evidence="1">Uncharacterized protein</fullName>
    </submittedName>
</protein>
<evidence type="ECO:0000313" key="1">
    <source>
        <dbReference type="EMBL" id="GLI34601.1"/>
    </source>
</evidence>
<comment type="caution">
    <text evidence="1">The sequence shown here is derived from an EMBL/GenBank/DDBJ whole genome shotgun (WGS) entry which is preliminary data.</text>
</comment>
<dbReference type="RefSeq" id="WP_373878669.1">
    <property type="nucleotide sequence ID" value="NZ_BSDR01000001.1"/>
</dbReference>
<reference evidence="1" key="1">
    <citation type="submission" date="2022-12" db="EMBL/GenBank/DDBJ databases">
        <title>Reference genome sequencing for broad-spectrum identification of bacterial and archaeal isolates by mass spectrometry.</title>
        <authorList>
            <person name="Sekiguchi Y."/>
            <person name="Tourlousse D.M."/>
        </authorList>
    </citation>
    <scope>NUCLEOTIDE SEQUENCE</scope>
    <source>
        <strain evidence="1">ASRB1</strain>
    </source>
</reference>
<organism evidence="1 2">
    <name type="scientific">Desulforhabdus amnigena</name>
    <dbReference type="NCBI Taxonomy" id="40218"/>
    <lineage>
        <taxon>Bacteria</taxon>
        <taxon>Pseudomonadati</taxon>
        <taxon>Thermodesulfobacteriota</taxon>
        <taxon>Syntrophobacteria</taxon>
        <taxon>Syntrophobacterales</taxon>
        <taxon>Syntrophobacteraceae</taxon>
        <taxon>Desulforhabdus</taxon>
    </lineage>
</organism>
<dbReference type="InterPro" id="IPR009057">
    <property type="entry name" value="Homeodomain-like_sf"/>
</dbReference>